<dbReference type="SUPFAM" id="SSF53271">
    <property type="entry name" value="PRTase-like"/>
    <property type="match status" value="1"/>
</dbReference>
<evidence type="ECO:0000313" key="1">
    <source>
        <dbReference type="EMBL" id="OCB03812.1"/>
    </source>
</evidence>
<gene>
    <name evidence="1" type="ORF">BBC27_00440</name>
</gene>
<accession>A0A1B9C1G7</accession>
<dbReference type="Proteomes" id="UP000093129">
    <property type="component" value="Unassembled WGS sequence"/>
</dbReference>
<organism evidence="1 2">
    <name type="scientific">Acidithiobacillus ferrivorans</name>
    <dbReference type="NCBI Taxonomy" id="160808"/>
    <lineage>
        <taxon>Bacteria</taxon>
        <taxon>Pseudomonadati</taxon>
        <taxon>Pseudomonadota</taxon>
        <taxon>Acidithiobacillia</taxon>
        <taxon>Acidithiobacillales</taxon>
        <taxon>Acidithiobacillaceae</taxon>
        <taxon>Acidithiobacillus</taxon>
    </lineage>
</organism>
<evidence type="ECO:0000313" key="2">
    <source>
        <dbReference type="Proteomes" id="UP000093129"/>
    </source>
</evidence>
<evidence type="ECO:0008006" key="3">
    <source>
        <dbReference type="Google" id="ProtNLM"/>
    </source>
</evidence>
<protein>
    <recommendedName>
        <fullName evidence="3">Phosphoribosyltransferase</fullName>
    </recommendedName>
</protein>
<proteinExistence type="predicted"/>
<dbReference type="InterPro" id="IPR029057">
    <property type="entry name" value="PRTase-like"/>
</dbReference>
<dbReference type="AlphaFoldDB" id="A0A1B9C1G7"/>
<reference evidence="1 2" key="1">
    <citation type="submission" date="2016-07" db="EMBL/GenBank/DDBJ databases">
        <title>Draft genome of a psychrotolerant acidophile Acidithiobacillus ferrivorans strain YL15.</title>
        <authorList>
            <person name="Peng T."/>
            <person name="Ma L."/>
            <person name="Nan M."/>
            <person name="An N."/>
            <person name="Wang M."/>
            <person name="Qiu G."/>
            <person name="Zeng W."/>
        </authorList>
    </citation>
    <scope>NUCLEOTIDE SEQUENCE [LARGE SCALE GENOMIC DNA]</scope>
    <source>
        <strain evidence="1 2">YL15</strain>
    </source>
</reference>
<sequence>MLAKVGDARAALNMVDRIITAEFVESIRAIGMEHPNPVLLPVLAEEAAGRNKIPEAFATVLAFRLGWTVEKDIVQSTRAYHTDSGADHRLVIHPEFAGESDPHAGYILFDDTLTMGGTLANLRGFILHNDGRVLGAAVAVAHEGALHLPIRPQMVENIHRKHGARESEEFTHEQWGYGLDCLTQGEAGHVYKAVSLDALRDRFAAAGDAYRRRLDGN</sequence>
<dbReference type="EMBL" id="MASQ01000046">
    <property type="protein sequence ID" value="OCB03812.1"/>
    <property type="molecule type" value="Genomic_DNA"/>
</dbReference>
<comment type="caution">
    <text evidence="1">The sequence shown here is derived from an EMBL/GenBank/DDBJ whole genome shotgun (WGS) entry which is preliminary data.</text>
</comment>
<name>A0A1B9C1G7_9PROT</name>